<name>A0A2K3LBI7_TRIPR</name>
<dbReference type="SUPFAM" id="SSF81383">
    <property type="entry name" value="F-box domain"/>
    <property type="match status" value="1"/>
</dbReference>
<evidence type="ECO:0000259" key="1">
    <source>
        <dbReference type="Pfam" id="PF00646"/>
    </source>
</evidence>
<dbReference type="InterPro" id="IPR053781">
    <property type="entry name" value="F-box_AtFBL13-like"/>
</dbReference>
<dbReference type="InterPro" id="IPR050232">
    <property type="entry name" value="FBL13/AtMIF1-like"/>
</dbReference>
<gene>
    <name evidence="2" type="ORF">L195_g031843</name>
</gene>
<comment type="caution">
    <text evidence="2">The sequence shown here is derived from an EMBL/GenBank/DDBJ whole genome shotgun (WGS) entry which is preliminary data.</text>
</comment>
<feature type="domain" description="F-box" evidence="1">
    <location>
        <begin position="17"/>
        <end position="54"/>
    </location>
</feature>
<reference evidence="2 3" key="2">
    <citation type="journal article" date="2017" name="Front. Plant Sci.">
        <title>Gene Classification and Mining of Molecular Markers Useful in Red Clover (Trifolium pratense) Breeding.</title>
        <authorList>
            <person name="Istvanek J."/>
            <person name="Dluhosova J."/>
            <person name="Dluhos P."/>
            <person name="Patkova L."/>
            <person name="Nedelnik J."/>
            <person name="Repkova J."/>
        </authorList>
    </citation>
    <scope>NUCLEOTIDE SEQUENCE [LARGE SCALE GENOMIC DNA]</scope>
    <source>
        <strain evidence="3">cv. Tatra</strain>
        <tissue evidence="2">Young leaves</tissue>
    </source>
</reference>
<dbReference type="Proteomes" id="UP000236291">
    <property type="component" value="Unassembled WGS sequence"/>
</dbReference>
<dbReference type="AlphaFoldDB" id="A0A2K3LBI7"/>
<protein>
    <submittedName>
        <fullName evidence="2">F-box/LRR-repeat protein</fullName>
    </submittedName>
</protein>
<dbReference type="Pfam" id="PF00646">
    <property type="entry name" value="F-box"/>
    <property type="match status" value="1"/>
</dbReference>
<dbReference type="STRING" id="57577.A0A2K3LBI7"/>
<proteinExistence type="predicted"/>
<dbReference type="Gene3D" id="1.20.1280.50">
    <property type="match status" value="1"/>
</dbReference>
<sequence>MKRGTKKRIKEKNEDRFSCLPDYVLLHILSFFDIKEAIQTCILSTRWKNLWKILPTLTLISSQFATFEAFTKFISKILSLRDASASLDVLDFQCEGRMDPRELKRILTYAISHSVKRLRIDVNFDIQQFLPSLFSCHTLTSLHLSIYESPRPITLFPNSLNLPAVTTLALNGFLFCVGDDGRVDPFSKFDKLDTLMIYGACEVRDYKLNLCISSTTLVNLTIRTNYSAAGGIRFQLYTPNLCTFVYHGHIPFQKLCGINSNLSSIKHVLLDMTIGVGMWSNPKDNPLLLLHLLDELANVESLTISHRTLKVLSLVPYLLEIEFTSLYNLKSLKVDGGIVEDTKGRGLCDADALPRHWNEE</sequence>
<dbReference type="ExpressionAtlas" id="A0A2K3LBI7">
    <property type="expression patterns" value="baseline"/>
</dbReference>
<accession>A0A2K3LBI7</accession>
<evidence type="ECO:0000313" key="2">
    <source>
        <dbReference type="EMBL" id="PNX75899.1"/>
    </source>
</evidence>
<dbReference type="CDD" id="cd22160">
    <property type="entry name" value="F-box_AtFBL13-like"/>
    <property type="match status" value="1"/>
</dbReference>
<dbReference type="InterPro" id="IPR001810">
    <property type="entry name" value="F-box_dom"/>
</dbReference>
<dbReference type="PANTHER" id="PTHR31900:SF30">
    <property type="entry name" value="SUPERFAMILY PROTEIN, PUTATIVE-RELATED"/>
    <property type="match status" value="1"/>
</dbReference>
<dbReference type="EMBL" id="ASHM01029795">
    <property type="protein sequence ID" value="PNX75899.1"/>
    <property type="molecule type" value="Genomic_DNA"/>
</dbReference>
<reference evidence="2 3" key="1">
    <citation type="journal article" date="2014" name="Am. J. Bot.">
        <title>Genome assembly and annotation for red clover (Trifolium pratense; Fabaceae).</title>
        <authorList>
            <person name="Istvanek J."/>
            <person name="Jaros M."/>
            <person name="Krenek A."/>
            <person name="Repkova J."/>
        </authorList>
    </citation>
    <scope>NUCLEOTIDE SEQUENCE [LARGE SCALE GENOMIC DNA]</scope>
    <source>
        <strain evidence="3">cv. Tatra</strain>
        <tissue evidence="2">Young leaves</tissue>
    </source>
</reference>
<organism evidence="2 3">
    <name type="scientific">Trifolium pratense</name>
    <name type="common">Red clover</name>
    <dbReference type="NCBI Taxonomy" id="57577"/>
    <lineage>
        <taxon>Eukaryota</taxon>
        <taxon>Viridiplantae</taxon>
        <taxon>Streptophyta</taxon>
        <taxon>Embryophyta</taxon>
        <taxon>Tracheophyta</taxon>
        <taxon>Spermatophyta</taxon>
        <taxon>Magnoliopsida</taxon>
        <taxon>eudicotyledons</taxon>
        <taxon>Gunneridae</taxon>
        <taxon>Pentapetalae</taxon>
        <taxon>rosids</taxon>
        <taxon>fabids</taxon>
        <taxon>Fabales</taxon>
        <taxon>Fabaceae</taxon>
        <taxon>Papilionoideae</taxon>
        <taxon>50 kb inversion clade</taxon>
        <taxon>NPAAA clade</taxon>
        <taxon>Hologalegina</taxon>
        <taxon>IRL clade</taxon>
        <taxon>Trifolieae</taxon>
        <taxon>Trifolium</taxon>
    </lineage>
</organism>
<dbReference type="PANTHER" id="PTHR31900">
    <property type="entry name" value="F-BOX/RNI SUPERFAMILY PROTEIN-RELATED"/>
    <property type="match status" value="1"/>
</dbReference>
<evidence type="ECO:0000313" key="3">
    <source>
        <dbReference type="Proteomes" id="UP000236291"/>
    </source>
</evidence>
<dbReference type="InterPro" id="IPR036047">
    <property type="entry name" value="F-box-like_dom_sf"/>
</dbReference>